<evidence type="ECO:0000256" key="1">
    <source>
        <dbReference type="SAM" id="MobiDB-lite"/>
    </source>
</evidence>
<comment type="caution">
    <text evidence="2">The sequence shown here is derived from an EMBL/GenBank/DDBJ whole genome shotgun (WGS) entry which is preliminary data.</text>
</comment>
<gene>
    <name evidence="2" type="ORF">CRD36_13570</name>
</gene>
<dbReference type="AlphaFoldDB" id="A0A2G4YPG4"/>
<name>A0A2G4YPG4_9PROT</name>
<proteinExistence type="predicted"/>
<dbReference type="EMBL" id="PDEM01000025">
    <property type="protein sequence ID" value="PHZ84214.1"/>
    <property type="molecule type" value="Genomic_DNA"/>
</dbReference>
<reference evidence="2 3" key="1">
    <citation type="submission" date="2017-10" db="EMBL/GenBank/DDBJ databases">
        <title>Frigbacter circumglobatus gen. nov. sp. nov., isolated from sediment cultured in situ.</title>
        <authorList>
            <person name="Zhao Z."/>
        </authorList>
    </citation>
    <scope>NUCLEOTIDE SEQUENCE [LARGE SCALE GENOMIC DNA]</scope>
    <source>
        <strain evidence="2 3">ZYL</strain>
    </source>
</reference>
<feature type="compositionally biased region" description="Low complexity" evidence="1">
    <location>
        <begin position="172"/>
        <end position="191"/>
    </location>
</feature>
<organism evidence="2 3">
    <name type="scientific">Paremcibacter congregatus</name>
    <dbReference type="NCBI Taxonomy" id="2043170"/>
    <lineage>
        <taxon>Bacteria</taxon>
        <taxon>Pseudomonadati</taxon>
        <taxon>Pseudomonadota</taxon>
        <taxon>Alphaproteobacteria</taxon>
        <taxon>Emcibacterales</taxon>
        <taxon>Emcibacteraceae</taxon>
        <taxon>Paremcibacter</taxon>
    </lineage>
</organism>
<feature type="region of interest" description="Disordered" evidence="1">
    <location>
        <begin position="172"/>
        <end position="224"/>
    </location>
</feature>
<dbReference type="InParanoid" id="A0A2G4YPG4"/>
<evidence type="ECO:0000313" key="3">
    <source>
        <dbReference type="Proteomes" id="UP000229730"/>
    </source>
</evidence>
<evidence type="ECO:0000313" key="2">
    <source>
        <dbReference type="EMBL" id="PHZ84214.1"/>
    </source>
</evidence>
<dbReference type="Proteomes" id="UP000229730">
    <property type="component" value="Unassembled WGS sequence"/>
</dbReference>
<protein>
    <recommendedName>
        <fullName evidence="4">PAS domain-containing protein</fullName>
    </recommendedName>
</protein>
<accession>A0A2G4YPG4</accession>
<sequence>MDPEEHTDSPSDQPNGPERRITFQLYEYWFGLVEEGGLPPLKSLTPADIAPYRNNMVLIDLRDPKSEPTLQVVGQLLLDDVGEGIPLSTISDIPRRTLLSRLTDHYMEVLGNKSPISFDAEFINLDDQKIYYRGIMLPFSDDGIKVNFILGAIRWISEDDMKKAAAEAALFEQDNTTQSTTETDTPAEETASLAPAAPTEEGSPTAPDNISAPDIPVDVSPSDQIPASLPHLREELEKCRSLVQGQSPADLRSRKALYETLGAVLDFHHLCQNNKDSYRQLLAEEDLKAQKRAPFTPALKLCFGRDYDKTRLTEYAATLSYAQKHNLTGADLPEFLETFPGGIKGCVQAERQGRHDGNNTPTALSDEESKKIIQNMPPLASFDVLIDDDTGNEEGNDLCLVLTRREGTRMDVVKILPQDKKILGPIIKKLIRDL</sequence>
<evidence type="ECO:0008006" key="4">
    <source>
        <dbReference type="Google" id="ProtNLM"/>
    </source>
</evidence>
<keyword evidence="3" id="KW-1185">Reference proteome</keyword>